<dbReference type="RefSeq" id="WP_078930755.1">
    <property type="nucleotide sequence ID" value="NZ_FUXC01000004.1"/>
</dbReference>
<dbReference type="Gene3D" id="3.40.50.1000">
    <property type="entry name" value="HAD superfamily/HAD-like"/>
    <property type="match status" value="1"/>
</dbReference>
<dbReference type="STRING" id="225004.SAMN02745152_01004"/>
<sequence>MLLRNDFSQFTHFFWDLDGTLTRSAEGIVNSVRYALESFGIKEADDEKIRRFIGPPLAESFNVFYGLNEEQCNKAIEKYREFYTEKGIFQNAVYEGIPETLQKLKESGKKLYVATSKPEVFMFRILEHFNLAQYFDFAGGADMAEARSEKHKVIEYVIKHENLQAEQKSGKILMIGDRKHDILGARKNGLKCCAVLWGYGSQKEFEEFEADFIISKPAELV</sequence>
<dbReference type="Gene3D" id="1.10.150.240">
    <property type="entry name" value="Putative phosphatase, domain 2"/>
    <property type="match status" value="1"/>
</dbReference>
<keyword evidence="2" id="KW-1185">Reference proteome</keyword>
<dbReference type="SFLD" id="SFLDG01129">
    <property type="entry name" value="C1.5:_HAD__Beta-PGM__Phosphata"/>
    <property type="match status" value="1"/>
</dbReference>
<reference evidence="1 2" key="1">
    <citation type="submission" date="2017-02" db="EMBL/GenBank/DDBJ databases">
        <authorList>
            <person name="Peterson S.W."/>
        </authorList>
    </citation>
    <scope>NUCLEOTIDE SEQUENCE [LARGE SCALE GENOMIC DNA]</scope>
    <source>
        <strain evidence="1 2">ATCC BAA-909</strain>
    </source>
</reference>
<dbReference type="EMBL" id="FUXC01000004">
    <property type="protein sequence ID" value="SJZ70337.1"/>
    <property type="molecule type" value="Genomic_DNA"/>
</dbReference>
<dbReference type="SFLD" id="SFLDS00003">
    <property type="entry name" value="Haloacid_Dehalogenase"/>
    <property type="match status" value="1"/>
</dbReference>
<organism evidence="1 2">
    <name type="scientific">Treponema berlinense</name>
    <dbReference type="NCBI Taxonomy" id="225004"/>
    <lineage>
        <taxon>Bacteria</taxon>
        <taxon>Pseudomonadati</taxon>
        <taxon>Spirochaetota</taxon>
        <taxon>Spirochaetia</taxon>
        <taxon>Spirochaetales</taxon>
        <taxon>Treponemataceae</taxon>
        <taxon>Treponema</taxon>
    </lineage>
</organism>
<proteinExistence type="predicted"/>
<dbReference type="PANTHER" id="PTHR43434">
    <property type="entry name" value="PHOSPHOGLYCOLATE PHOSPHATASE"/>
    <property type="match status" value="1"/>
</dbReference>
<dbReference type="SFLD" id="SFLDG01135">
    <property type="entry name" value="C1.5.6:_HAD__Beta-PGM__Phospha"/>
    <property type="match status" value="1"/>
</dbReference>
<dbReference type="FunFam" id="3.40.50.1000:FF:000022">
    <property type="entry name" value="Phosphoglycolate phosphatase"/>
    <property type="match status" value="1"/>
</dbReference>
<dbReference type="GeneID" id="303367257"/>
<evidence type="ECO:0000313" key="2">
    <source>
        <dbReference type="Proteomes" id="UP000190395"/>
    </source>
</evidence>
<dbReference type="OrthoDB" id="9792518at2"/>
<dbReference type="InterPro" id="IPR023198">
    <property type="entry name" value="PGP-like_dom2"/>
</dbReference>
<dbReference type="InterPro" id="IPR050155">
    <property type="entry name" value="HAD-like_hydrolase_sf"/>
</dbReference>
<accession>A0A1T4MU36</accession>
<name>A0A1T4MU36_9SPIR</name>
<dbReference type="SUPFAM" id="SSF56784">
    <property type="entry name" value="HAD-like"/>
    <property type="match status" value="1"/>
</dbReference>
<dbReference type="InterPro" id="IPR023214">
    <property type="entry name" value="HAD_sf"/>
</dbReference>
<dbReference type="GO" id="GO:0004713">
    <property type="term" value="F:protein tyrosine kinase activity"/>
    <property type="evidence" value="ECO:0007669"/>
    <property type="project" value="TreeGrafter"/>
</dbReference>
<gene>
    <name evidence="1" type="ORF">SAMN02745152_01004</name>
</gene>
<dbReference type="InterPro" id="IPR036412">
    <property type="entry name" value="HAD-like_sf"/>
</dbReference>
<dbReference type="InterPro" id="IPR041492">
    <property type="entry name" value="HAD_2"/>
</dbReference>
<dbReference type="Pfam" id="PF13419">
    <property type="entry name" value="HAD_2"/>
    <property type="match status" value="1"/>
</dbReference>
<dbReference type="GO" id="GO:0005829">
    <property type="term" value="C:cytosol"/>
    <property type="evidence" value="ECO:0007669"/>
    <property type="project" value="TreeGrafter"/>
</dbReference>
<evidence type="ECO:0000313" key="1">
    <source>
        <dbReference type="EMBL" id="SJZ70337.1"/>
    </source>
</evidence>
<dbReference type="PANTHER" id="PTHR43434:SF20">
    <property type="entry name" value="5'-NUCLEOTIDASE"/>
    <property type="match status" value="1"/>
</dbReference>
<dbReference type="CDD" id="cd04302">
    <property type="entry name" value="HAD_5NT"/>
    <property type="match status" value="1"/>
</dbReference>
<protein>
    <submittedName>
        <fullName evidence="1">Phosphoglycolate phosphatase</fullName>
    </submittedName>
</protein>
<dbReference type="Proteomes" id="UP000190395">
    <property type="component" value="Unassembled WGS sequence"/>
</dbReference>
<dbReference type="AlphaFoldDB" id="A0A1T4MU36"/>